<dbReference type="EMBL" id="JAPNKA010000001">
    <property type="protein sequence ID" value="MCY1083210.1"/>
    <property type="molecule type" value="Genomic_DNA"/>
</dbReference>
<proteinExistence type="predicted"/>
<dbReference type="Gene3D" id="3.40.47.10">
    <property type="match status" value="1"/>
</dbReference>
<evidence type="ECO:0008006" key="3">
    <source>
        <dbReference type="Google" id="ProtNLM"/>
    </source>
</evidence>
<keyword evidence="2" id="KW-1185">Reference proteome</keyword>
<organism evidence="1 2">
    <name type="scientific">Archangium lansingense</name>
    <dbReference type="NCBI Taxonomy" id="2995310"/>
    <lineage>
        <taxon>Bacteria</taxon>
        <taxon>Pseudomonadati</taxon>
        <taxon>Myxococcota</taxon>
        <taxon>Myxococcia</taxon>
        <taxon>Myxococcales</taxon>
        <taxon>Cystobacterineae</taxon>
        <taxon>Archangiaceae</taxon>
        <taxon>Archangium</taxon>
    </lineage>
</organism>
<name>A0ABT4ANE1_9BACT</name>
<sequence>MRLSINSLGMISSLGFGAIASCAAIRAGLSRPRECPSFTVLDPTVHELVPVVGRPIRGYTEGFSQTGLWLRLARGCVLDLLQQEGIPNASDTGFWRRTGLMVVLPSFESERFPNEKSASPEALYDALLQRLLTVLRLPLQRVHAEILALGHAGVITAVQQARRRMAATGLERLLVLAVDSYLDGPTLQWLAAARRLKAGDVPYGLIPGEAGACFMLETEASLRQRQLPPRVFVESTALGIEERHRFQQEPNNGMGLARVLQEALETASPGKPFQGDIICDLNGENWRARELGNAWVRARGQLGEDVRIIAPAESLGETGAASGAVGVCVAVRSLSRRYSRTGQVVLLSSAEPGQVGAMVLGRADKA</sequence>
<dbReference type="InterPro" id="IPR016039">
    <property type="entry name" value="Thiolase-like"/>
</dbReference>
<dbReference type="RefSeq" id="WP_267541748.1">
    <property type="nucleotide sequence ID" value="NZ_JAPNKA010000001.1"/>
</dbReference>
<evidence type="ECO:0000313" key="1">
    <source>
        <dbReference type="EMBL" id="MCY1083210.1"/>
    </source>
</evidence>
<protein>
    <recommendedName>
        <fullName evidence="3">3-oxoacyl-[acyl-carrier-protein] synthase-1</fullName>
    </recommendedName>
</protein>
<gene>
    <name evidence="1" type="ORF">OV287_53120</name>
</gene>
<reference evidence="1 2" key="1">
    <citation type="submission" date="2022-11" db="EMBL/GenBank/DDBJ databases">
        <title>Minimal conservation of predation-associated metabolite biosynthetic gene clusters underscores biosynthetic potential of Myxococcota including descriptions for ten novel species: Archangium lansinium sp. nov., Myxococcus landrumus sp. nov., Nannocystis bai.</title>
        <authorList>
            <person name="Ahearne A."/>
            <person name="Stevens C."/>
            <person name="Phillips K."/>
        </authorList>
    </citation>
    <scope>NUCLEOTIDE SEQUENCE [LARGE SCALE GENOMIC DNA]</scope>
    <source>
        <strain evidence="1 2">MIWBW</strain>
    </source>
</reference>
<dbReference type="Proteomes" id="UP001207654">
    <property type="component" value="Unassembled WGS sequence"/>
</dbReference>
<dbReference type="SUPFAM" id="SSF53901">
    <property type="entry name" value="Thiolase-like"/>
    <property type="match status" value="1"/>
</dbReference>
<comment type="caution">
    <text evidence="1">The sequence shown here is derived from an EMBL/GenBank/DDBJ whole genome shotgun (WGS) entry which is preliminary data.</text>
</comment>
<dbReference type="PROSITE" id="PS51257">
    <property type="entry name" value="PROKAR_LIPOPROTEIN"/>
    <property type="match status" value="1"/>
</dbReference>
<evidence type="ECO:0000313" key="2">
    <source>
        <dbReference type="Proteomes" id="UP001207654"/>
    </source>
</evidence>
<accession>A0ABT4ANE1</accession>